<evidence type="ECO:0000313" key="1">
    <source>
        <dbReference type="EMBL" id="RMX39974.1"/>
    </source>
</evidence>
<dbReference type="Proteomes" id="UP000275408">
    <property type="component" value="Unassembled WGS sequence"/>
</dbReference>
<comment type="caution">
    <text evidence="1">The sequence shown here is derived from an EMBL/GenBank/DDBJ whole genome shotgun (WGS) entry which is preliminary data.</text>
</comment>
<sequence length="166" mass="18895">MFSDWMSAGITQIKDLTYETVPGFLPTLAIHELLTKQHEETLILTTSEKPTHPSTRSKILNNQSSTSTLVPFKPKEKTLLIPGQKQRRQHTVLQVLVKCPIIDKFWREIHLRINKLTGNTSTLTTGLKLFGKPLSRNDFLQRDVIDLLSWTLTIPCCSIHKSAVHL</sequence>
<keyword evidence="2" id="KW-1185">Reference proteome</keyword>
<name>A0A3M6TFI9_POCDA</name>
<protein>
    <submittedName>
        <fullName evidence="1">Uncharacterized protein</fullName>
    </submittedName>
</protein>
<dbReference type="AlphaFoldDB" id="A0A3M6TFI9"/>
<feature type="non-terminal residue" evidence="1">
    <location>
        <position position="166"/>
    </location>
</feature>
<accession>A0A3M6TFI9</accession>
<evidence type="ECO:0000313" key="2">
    <source>
        <dbReference type="Proteomes" id="UP000275408"/>
    </source>
</evidence>
<reference evidence="1 2" key="1">
    <citation type="journal article" date="2018" name="Sci. Rep.">
        <title>Comparative analysis of the Pocillopora damicornis genome highlights role of immune system in coral evolution.</title>
        <authorList>
            <person name="Cunning R."/>
            <person name="Bay R.A."/>
            <person name="Gillette P."/>
            <person name="Baker A.C."/>
            <person name="Traylor-Knowles N."/>
        </authorList>
    </citation>
    <scope>NUCLEOTIDE SEQUENCE [LARGE SCALE GENOMIC DNA]</scope>
    <source>
        <strain evidence="1">RSMAS</strain>
        <tissue evidence="1">Whole animal</tissue>
    </source>
</reference>
<dbReference type="EMBL" id="RCHS01003703">
    <property type="protein sequence ID" value="RMX39974.1"/>
    <property type="molecule type" value="Genomic_DNA"/>
</dbReference>
<gene>
    <name evidence="1" type="ORF">pdam_00025734</name>
</gene>
<organism evidence="1 2">
    <name type="scientific">Pocillopora damicornis</name>
    <name type="common">Cauliflower coral</name>
    <name type="synonym">Millepora damicornis</name>
    <dbReference type="NCBI Taxonomy" id="46731"/>
    <lineage>
        <taxon>Eukaryota</taxon>
        <taxon>Metazoa</taxon>
        <taxon>Cnidaria</taxon>
        <taxon>Anthozoa</taxon>
        <taxon>Hexacorallia</taxon>
        <taxon>Scleractinia</taxon>
        <taxon>Astrocoeniina</taxon>
        <taxon>Pocilloporidae</taxon>
        <taxon>Pocillopora</taxon>
    </lineage>
</organism>
<proteinExistence type="predicted"/>